<evidence type="ECO:0000256" key="7">
    <source>
        <dbReference type="SAM" id="Phobius"/>
    </source>
</evidence>
<comment type="caution">
    <text evidence="9">The sequence shown here is derived from an EMBL/GenBank/DDBJ whole genome shotgun (WGS) entry which is preliminary data.</text>
</comment>
<gene>
    <name evidence="9" type="ORF">GJQ57_00145</name>
</gene>
<feature type="transmembrane region" description="Helical" evidence="7">
    <location>
        <begin position="149"/>
        <end position="170"/>
    </location>
</feature>
<feature type="transmembrane region" description="Helical" evidence="7">
    <location>
        <begin position="436"/>
        <end position="456"/>
    </location>
</feature>
<feature type="domain" description="Integral membrane bound transporter" evidence="8">
    <location>
        <begin position="401"/>
        <end position="526"/>
    </location>
</feature>
<reference evidence="9 10" key="1">
    <citation type="submission" date="2019-11" db="EMBL/GenBank/DDBJ databases">
        <title>Phenotypic characterization of an OXA-22 and OXA-60 co-producing Ralstonia pickettii clinical strain.</title>
        <authorList>
            <person name="He F."/>
        </authorList>
    </citation>
    <scope>NUCLEOTIDE SEQUENCE [LARGE SCALE GENOMIC DNA]</scope>
    <source>
        <strain evidence="9 10">PSLESD1</strain>
    </source>
</reference>
<feature type="transmembrane region" description="Helical" evidence="7">
    <location>
        <begin position="75"/>
        <end position="95"/>
    </location>
</feature>
<evidence type="ECO:0000256" key="6">
    <source>
        <dbReference type="ARBA" id="ARBA00043993"/>
    </source>
</evidence>
<keyword evidence="5 7" id="KW-0472">Membrane</keyword>
<evidence type="ECO:0000313" key="10">
    <source>
        <dbReference type="Proteomes" id="UP000441032"/>
    </source>
</evidence>
<organism evidence="9 10">
    <name type="scientific">Ralstonia pickettii</name>
    <name type="common">Burkholderia pickettii</name>
    <dbReference type="NCBI Taxonomy" id="329"/>
    <lineage>
        <taxon>Bacteria</taxon>
        <taxon>Pseudomonadati</taxon>
        <taxon>Pseudomonadota</taxon>
        <taxon>Betaproteobacteria</taxon>
        <taxon>Burkholderiales</taxon>
        <taxon>Burkholderiaceae</taxon>
        <taxon>Ralstonia</taxon>
    </lineage>
</organism>
<evidence type="ECO:0000256" key="2">
    <source>
        <dbReference type="ARBA" id="ARBA00022475"/>
    </source>
</evidence>
<dbReference type="PANTHER" id="PTHR30509:SF9">
    <property type="entry name" value="MULTIDRUG RESISTANCE PROTEIN MDTO"/>
    <property type="match status" value="1"/>
</dbReference>
<keyword evidence="4 7" id="KW-1133">Transmembrane helix</keyword>
<comment type="similarity">
    <text evidence="6">Belongs to the YccS/YhfK family.</text>
</comment>
<name>A0A7X2L895_RALPI</name>
<proteinExistence type="inferred from homology"/>
<feature type="transmembrane region" description="Helical" evidence="7">
    <location>
        <begin position="506"/>
        <end position="531"/>
    </location>
</feature>
<keyword evidence="2" id="KW-1003">Cell membrane</keyword>
<evidence type="ECO:0000256" key="5">
    <source>
        <dbReference type="ARBA" id="ARBA00023136"/>
    </source>
</evidence>
<accession>A0A7X2L895</accession>
<feature type="transmembrane region" description="Helical" evidence="7">
    <location>
        <begin position="101"/>
        <end position="118"/>
    </location>
</feature>
<protein>
    <recommendedName>
        <fullName evidence="8">Integral membrane bound transporter domain-containing protein</fullName>
    </recommendedName>
</protein>
<dbReference type="AlphaFoldDB" id="A0A7X2L895"/>
<evidence type="ECO:0000313" key="9">
    <source>
        <dbReference type="EMBL" id="MRS97053.1"/>
    </source>
</evidence>
<evidence type="ECO:0000256" key="4">
    <source>
        <dbReference type="ARBA" id="ARBA00022989"/>
    </source>
</evidence>
<evidence type="ECO:0000256" key="1">
    <source>
        <dbReference type="ARBA" id="ARBA00004651"/>
    </source>
</evidence>
<evidence type="ECO:0000259" key="8">
    <source>
        <dbReference type="Pfam" id="PF13515"/>
    </source>
</evidence>
<comment type="subcellular location">
    <subcellularLocation>
        <location evidence="1">Cell membrane</location>
        <topology evidence="1">Multi-pass membrane protein</topology>
    </subcellularLocation>
</comment>
<sequence>MSVTGGMASREALMRVLRQGRHHLPVSEALRSGLICAAPAVLAAVLSEPLLCWAAIAAFWTCLSDEAAQTPHLRVRYGLAFGVLGGLVSACAIAAARVPWAAVALTGGVAYVGALIRTRGAGPGLRALLLVTACAVSASFPVRPWPAPMEYAACFFGGSVWAVVCMVGLWQYSDAHRARRATFAYLYAVSSFLRRLGDVADQYASGESLGRSGLRSRLDVMKHVVDSVPSSRDTCGVWRANGERIVALLAGLETLLTGNTPGKARAAGPLLAPTLRHLAELFDLRADAVRRGLPASAAMGGTLGGLVGQVRRGLRRAAAEPLAQDDSAWVRACAALVLSLVRVTSRPGATVRDSVTGLQPAGGDAPVIDGKGLAASVVEEIRAGGSIARYACRLSVAAMVAVATVHFTSIEQGYWLVLTALFVVQPTVSQTVKVSALRVAGTVLGAVAASLVALIFRNPVLEALSIIPLATGTFVARGLSYVSYILFLTPHFILVAHLGMPAGSPWMLAALRIGNSVAGAIVAVLISLIAWPEWEARKLAPLTSAAIDAVCAYLDAVRNAASEERAVAWQVEVARRNACVSIDRLDALASAMRRELIWSRRRGKRVSELVWHLRRLVGIAAPFECIAATLPEQERRRIALLASSCMRWLRGSRAMYRFLEPTARVPGTPLHHFLQVSERRAAESAKFAGAMYSELAQSGSRRNGFAAG</sequence>
<keyword evidence="3 7" id="KW-0812">Transmembrane</keyword>
<dbReference type="Pfam" id="PF13515">
    <property type="entry name" value="FUSC_2"/>
    <property type="match status" value="1"/>
</dbReference>
<feature type="transmembrane region" description="Helical" evidence="7">
    <location>
        <begin position="125"/>
        <end position="143"/>
    </location>
</feature>
<dbReference type="InterPro" id="IPR049453">
    <property type="entry name" value="Memb_transporter_dom"/>
</dbReference>
<dbReference type="PANTHER" id="PTHR30509">
    <property type="entry name" value="P-HYDROXYBENZOIC ACID EFFLUX PUMP SUBUNIT-RELATED"/>
    <property type="match status" value="1"/>
</dbReference>
<evidence type="ECO:0000256" key="3">
    <source>
        <dbReference type="ARBA" id="ARBA00022692"/>
    </source>
</evidence>
<dbReference type="GO" id="GO:0005886">
    <property type="term" value="C:plasma membrane"/>
    <property type="evidence" value="ECO:0007669"/>
    <property type="project" value="UniProtKB-SubCell"/>
</dbReference>
<feature type="transmembrane region" description="Helical" evidence="7">
    <location>
        <begin position="396"/>
        <end position="424"/>
    </location>
</feature>
<dbReference type="Proteomes" id="UP000441032">
    <property type="component" value="Unassembled WGS sequence"/>
</dbReference>
<dbReference type="EMBL" id="WJYN01000001">
    <property type="protein sequence ID" value="MRS97053.1"/>
    <property type="molecule type" value="Genomic_DNA"/>
</dbReference>